<keyword evidence="3" id="KW-1185">Reference proteome</keyword>
<feature type="compositionally biased region" description="Basic and acidic residues" evidence="1">
    <location>
        <begin position="184"/>
        <end position="194"/>
    </location>
</feature>
<dbReference type="EMBL" id="SRLO01000323">
    <property type="protein sequence ID" value="TNN61009.1"/>
    <property type="molecule type" value="Genomic_DNA"/>
</dbReference>
<organism evidence="2 3">
    <name type="scientific">Liparis tanakae</name>
    <name type="common">Tanaka's snailfish</name>
    <dbReference type="NCBI Taxonomy" id="230148"/>
    <lineage>
        <taxon>Eukaryota</taxon>
        <taxon>Metazoa</taxon>
        <taxon>Chordata</taxon>
        <taxon>Craniata</taxon>
        <taxon>Vertebrata</taxon>
        <taxon>Euteleostomi</taxon>
        <taxon>Actinopterygii</taxon>
        <taxon>Neopterygii</taxon>
        <taxon>Teleostei</taxon>
        <taxon>Neoteleostei</taxon>
        <taxon>Acanthomorphata</taxon>
        <taxon>Eupercaria</taxon>
        <taxon>Perciformes</taxon>
        <taxon>Cottioidei</taxon>
        <taxon>Cottales</taxon>
        <taxon>Liparidae</taxon>
        <taxon>Liparis</taxon>
    </lineage>
</organism>
<protein>
    <submittedName>
        <fullName evidence="2">Uncharacterized protein</fullName>
    </submittedName>
</protein>
<proteinExistence type="predicted"/>
<evidence type="ECO:0000256" key="1">
    <source>
        <dbReference type="SAM" id="MobiDB-lite"/>
    </source>
</evidence>
<evidence type="ECO:0000313" key="3">
    <source>
        <dbReference type="Proteomes" id="UP000314294"/>
    </source>
</evidence>
<comment type="caution">
    <text evidence="2">The sequence shown here is derived from an EMBL/GenBank/DDBJ whole genome shotgun (WGS) entry which is preliminary data.</text>
</comment>
<reference evidence="2 3" key="1">
    <citation type="submission" date="2019-03" db="EMBL/GenBank/DDBJ databases">
        <title>First draft genome of Liparis tanakae, snailfish: a comprehensive survey of snailfish specific genes.</title>
        <authorList>
            <person name="Kim W."/>
            <person name="Song I."/>
            <person name="Jeong J.-H."/>
            <person name="Kim D."/>
            <person name="Kim S."/>
            <person name="Ryu S."/>
            <person name="Song J.Y."/>
            <person name="Lee S.K."/>
        </authorList>
    </citation>
    <scope>NUCLEOTIDE SEQUENCE [LARGE SCALE GENOMIC DNA]</scope>
    <source>
        <tissue evidence="2">Muscle</tissue>
    </source>
</reference>
<accession>A0A4Z2H5F3</accession>
<sequence length="194" mass="21253">MLMVFHLRPQHTDDDGPQLLVLPSEPSHVIETGLELPATCMSFLVPNTLSSWELKSLEMASTRRSALCIGYLVFLIFFNSLAANCNGNDTFESGSLDQDGVNLEIGQKFLHLLHGALLLQGGFQTGRGLAAIFQEQRYQFPHVILQHRGISDRLNGRHLHGAGAVLRPTTVGHCSKRATTPGRAARENKEASLA</sequence>
<gene>
    <name evidence="2" type="ORF">EYF80_028787</name>
</gene>
<name>A0A4Z2H5F3_9TELE</name>
<dbReference type="Proteomes" id="UP000314294">
    <property type="component" value="Unassembled WGS sequence"/>
</dbReference>
<dbReference type="AlphaFoldDB" id="A0A4Z2H5F3"/>
<feature type="region of interest" description="Disordered" evidence="1">
    <location>
        <begin position="173"/>
        <end position="194"/>
    </location>
</feature>
<evidence type="ECO:0000313" key="2">
    <source>
        <dbReference type="EMBL" id="TNN61009.1"/>
    </source>
</evidence>